<protein>
    <recommendedName>
        <fullName evidence="1">ParE-like toxin domain-containing protein</fullName>
    </recommendedName>
</protein>
<organism evidence="2 3">
    <name type="scientific">Serratia phage Scapp</name>
    <dbReference type="NCBI Taxonomy" id="2282409"/>
    <lineage>
        <taxon>Viruses</taxon>
        <taxon>Duplodnaviria</taxon>
        <taxon>Heunggongvirae</taxon>
        <taxon>Uroviricota</taxon>
        <taxon>Caudoviricetes</taxon>
        <taxon>Scappvirus</taxon>
        <taxon>Scappvirus scapp</taxon>
    </lineage>
</organism>
<reference evidence="3" key="1">
    <citation type="submission" date="2018-06" db="EMBL/GenBank/DDBJ databases">
        <title>Complete genome of Serratia marcescens Siphophage Scapp.</title>
        <authorList>
            <person name="Koehler B.T."/>
            <person name="Bonasera R."/>
            <person name="Liu M."/>
            <person name="Kongari R."/>
        </authorList>
    </citation>
    <scope>NUCLEOTIDE SEQUENCE [LARGE SCALE GENOMIC DNA]</scope>
</reference>
<keyword evidence="3" id="KW-1185">Reference proteome</keyword>
<dbReference type="Pfam" id="PF24732">
    <property type="entry name" value="ParE_like"/>
    <property type="match status" value="1"/>
</dbReference>
<evidence type="ECO:0000259" key="1">
    <source>
        <dbReference type="Pfam" id="PF24732"/>
    </source>
</evidence>
<dbReference type="EMBL" id="MH553517">
    <property type="protein sequence ID" value="AXH50977.1"/>
    <property type="molecule type" value="Genomic_DNA"/>
</dbReference>
<proteinExistence type="predicted"/>
<feature type="domain" description="ParE-like toxin" evidence="1">
    <location>
        <begin position="9"/>
        <end position="67"/>
    </location>
</feature>
<dbReference type="Proteomes" id="UP000260583">
    <property type="component" value="Segment"/>
</dbReference>
<dbReference type="InterPro" id="IPR056925">
    <property type="entry name" value="ParE-like"/>
</dbReference>
<evidence type="ECO:0000313" key="3">
    <source>
        <dbReference type="Proteomes" id="UP000260583"/>
    </source>
</evidence>
<name>A0A345L6S5_9CAUD</name>
<accession>A0A345L6S5</accession>
<evidence type="ECO:0000313" key="2">
    <source>
        <dbReference type="EMBL" id="AXH50977.1"/>
    </source>
</evidence>
<sequence>MASPRVPSKIAERAAVMVRCIREGTLTPRRAKHVLNVRVVDIGKRWRLVSVDFGITWQPMSHEAYNREVSKCSQRF</sequence>
<gene>
    <name evidence="2" type="ORF">CPT_Scapp_048</name>
</gene>